<evidence type="ECO:0000256" key="1">
    <source>
        <dbReference type="ARBA" id="ARBA00022741"/>
    </source>
</evidence>
<dbReference type="PANTHER" id="PTHR43272">
    <property type="entry name" value="LONG-CHAIN-FATTY-ACID--COA LIGASE"/>
    <property type="match status" value="1"/>
</dbReference>
<dbReference type="PROSITE" id="PS00455">
    <property type="entry name" value="AMP_BINDING"/>
    <property type="match status" value="1"/>
</dbReference>
<dbReference type="Pfam" id="PF00501">
    <property type="entry name" value="AMP-binding"/>
    <property type="match status" value="1"/>
</dbReference>
<dbReference type="GO" id="GO:0005524">
    <property type="term" value="F:ATP binding"/>
    <property type="evidence" value="ECO:0007669"/>
    <property type="project" value="UniProtKB-KW"/>
</dbReference>
<keyword evidence="3" id="KW-0175">Coiled coil</keyword>
<dbReference type="AlphaFoldDB" id="A0ABD5VAP8"/>
<dbReference type="SUPFAM" id="SSF56801">
    <property type="entry name" value="Acetyl-CoA synthetase-like"/>
    <property type="match status" value="1"/>
</dbReference>
<dbReference type="InterPro" id="IPR020845">
    <property type="entry name" value="AMP-binding_CS"/>
</dbReference>
<accession>A0ABD5VAP8</accession>
<keyword evidence="6" id="KW-1185">Reference proteome</keyword>
<comment type="caution">
    <text evidence="5">The sequence shown here is derived from an EMBL/GenBank/DDBJ whole genome shotgun (WGS) entry which is preliminary data.</text>
</comment>
<dbReference type="Pfam" id="PF23562">
    <property type="entry name" value="AMP-binding_C_3"/>
    <property type="match status" value="1"/>
</dbReference>
<keyword evidence="5" id="KW-0436">Ligase</keyword>
<evidence type="ECO:0000313" key="5">
    <source>
        <dbReference type="EMBL" id="MFC6952116.1"/>
    </source>
</evidence>
<feature type="domain" description="AMP-dependent synthetase/ligase" evidence="4">
    <location>
        <begin position="24"/>
        <end position="475"/>
    </location>
</feature>
<gene>
    <name evidence="5" type="ORF">ACFQGB_04500</name>
</gene>
<dbReference type="PANTHER" id="PTHR43272:SF33">
    <property type="entry name" value="AMP-BINDING DOMAIN-CONTAINING PROTEIN-RELATED"/>
    <property type="match status" value="1"/>
</dbReference>
<feature type="coiled-coil region" evidence="3">
    <location>
        <begin position="585"/>
        <end position="612"/>
    </location>
</feature>
<sequence>MSWAEAERTFTDELVGMNTLAEMFDETATRQPDRPAQRYKGGVYERSLANTDAIDAAPDDEYATLTYGEMHDVVTSLAAGFRALGVENGQRVGMFADTRMEWAQCDFGLLSAGAVVTTVYKSSSSAQVRYLLDDPSATGVVVENAALVERVLEVSDSLDVRFVVSLDELPAEYDDQDGVYELADVYEQGRSRFDEAEYQSWLDETDVDDLASLVYTSGTTGQPKGVKLTHRNFRANVNQTYKRYGPREDKGSEYPVVDNETRTVSYLPLAHVFERLTGHFLQFGAGACVAYAESVDTLKEDFQAVEPTTATSVPRVYEKIYDAIREQAQESGFKERIFNWATDVSRDYYRSDRPGAGLKLRYWLADKLVFSDVRGALGGNINYLISGGGTLSEELCTLYHGMGLPIYEGYGLTEAAPVVSSNPPEDPKIGTIGPALPGVETRIDTSVVPEDESVDALGEIGELLVRGENVTEGYWNKPGETEEAFTPAEDDGEDWFRTGDIVQQRPDDYLVFRERAKQILVLSTGKNVAPAPIEDAFASSQVVEQVMVTGDGEKFIGALVVPNFEFLRNAAEREGVDVPADPEEMVTHERVIEVVQEEVDEVNERFEKHEQIKEFRLVTEEFTEDNDLLTPTMKKKRRNIENRYDVLVEEIYGESDQRSQAAADD</sequence>
<name>A0ABD5VAP8_9EURY</name>
<dbReference type="Proteomes" id="UP001596395">
    <property type="component" value="Unassembled WGS sequence"/>
</dbReference>
<evidence type="ECO:0000259" key="4">
    <source>
        <dbReference type="Pfam" id="PF00501"/>
    </source>
</evidence>
<dbReference type="InterPro" id="IPR042099">
    <property type="entry name" value="ANL_N_sf"/>
</dbReference>
<keyword evidence="2" id="KW-0067">ATP-binding</keyword>
<dbReference type="RefSeq" id="WP_336349108.1">
    <property type="nucleotide sequence ID" value="NZ_JAZAQL010000001.1"/>
</dbReference>
<dbReference type="InterPro" id="IPR000873">
    <property type="entry name" value="AMP-dep_synth/lig_dom"/>
</dbReference>
<protein>
    <submittedName>
        <fullName evidence="5">Long-chain fatty acid--CoA ligase</fullName>
    </submittedName>
</protein>
<dbReference type="CDD" id="cd05907">
    <property type="entry name" value="VL_LC_FACS_like"/>
    <property type="match status" value="1"/>
</dbReference>
<evidence type="ECO:0000313" key="6">
    <source>
        <dbReference type="Proteomes" id="UP001596395"/>
    </source>
</evidence>
<organism evidence="5 6">
    <name type="scientific">Halorubellus litoreus</name>
    <dbReference type="NCBI Taxonomy" id="755308"/>
    <lineage>
        <taxon>Archaea</taxon>
        <taxon>Methanobacteriati</taxon>
        <taxon>Methanobacteriota</taxon>
        <taxon>Stenosarchaea group</taxon>
        <taxon>Halobacteria</taxon>
        <taxon>Halobacteriales</taxon>
        <taxon>Halorubellaceae</taxon>
        <taxon>Halorubellus</taxon>
    </lineage>
</organism>
<evidence type="ECO:0000256" key="2">
    <source>
        <dbReference type="ARBA" id="ARBA00022840"/>
    </source>
</evidence>
<evidence type="ECO:0000256" key="3">
    <source>
        <dbReference type="SAM" id="Coils"/>
    </source>
</evidence>
<dbReference type="GO" id="GO:0016874">
    <property type="term" value="F:ligase activity"/>
    <property type="evidence" value="ECO:0007669"/>
    <property type="project" value="UniProtKB-KW"/>
</dbReference>
<dbReference type="Gene3D" id="3.40.50.12780">
    <property type="entry name" value="N-terminal domain of ligase-like"/>
    <property type="match status" value="1"/>
</dbReference>
<keyword evidence="1" id="KW-0547">Nucleotide-binding</keyword>
<reference evidence="5 6" key="1">
    <citation type="journal article" date="2019" name="Int. J. Syst. Evol. Microbiol.">
        <title>The Global Catalogue of Microorganisms (GCM) 10K type strain sequencing project: providing services to taxonomists for standard genome sequencing and annotation.</title>
        <authorList>
            <consortium name="The Broad Institute Genomics Platform"/>
            <consortium name="The Broad Institute Genome Sequencing Center for Infectious Disease"/>
            <person name="Wu L."/>
            <person name="Ma J."/>
        </authorList>
    </citation>
    <scope>NUCLEOTIDE SEQUENCE [LARGE SCALE GENOMIC DNA]</scope>
    <source>
        <strain evidence="5 6">GX26</strain>
    </source>
</reference>
<proteinExistence type="predicted"/>
<dbReference type="EMBL" id="JBHSXN010000001">
    <property type="protein sequence ID" value="MFC6952116.1"/>
    <property type="molecule type" value="Genomic_DNA"/>
</dbReference>